<evidence type="ECO:0000313" key="10">
    <source>
        <dbReference type="EMBL" id="KAL3282524.1"/>
    </source>
</evidence>
<dbReference type="InterPro" id="IPR049404">
    <property type="entry name" value="EDC4_C"/>
</dbReference>
<evidence type="ECO:0000256" key="5">
    <source>
        <dbReference type="ARBA" id="ARBA00022737"/>
    </source>
</evidence>
<feature type="compositionally biased region" description="Polar residues" evidence="7">
    <location>
        <begin position="513"/>
        <end position="527"/>
    </location>
</feature>
<comment type="similarity">
    <text evidence="2">Belongs to the WD repeat EDC4 family.</text>
</comment>
<feature type="domain" description="Enhancer of mRNA-decapping protein 4 WD40 repeat region" evidence="8">
    <location>
        <begin position="46"/>
        <end position="374"/>
    </location>
</feature>
<dbReference type="InterPro" id="IPR045152">
    <property type="entry name" value="EDC4-like"/>
</dbReference>
<keyword evidence="11" id="KW-1185">Reference proteome</keyword>
<feature type="domain" description="Enhancer of mRNA-decapping protein 4 C-terminal" evidence="9">
    <location>
        <begin position="972"/>
        <end position="1091"/>
    </location>
</feature>
<comment type="caution">
    <text evidence="10">The sequence shown here is derived from an EMBL/GenBank/DDBJ whole genome shotgun (WGS) entry which is preliminary data.</text>
</comment>
<evidence type="ECO:0000256" key="1">
    <source>
        <dbReference type="ARBA" id="ARBA00004201"/>
    </source>
</evidence>
<sequence>MMSSPPLALKSDKPQNVKYGAETDYTVYVNSKEVFIHCKSGVHHHGSSKVKLTNKIDYNWELRFYHGQLVAVHINGKVLAYAMKGKDGGMVRLANQETNQRALIKNLKTDVRDVSFAFLKNEIILGCVDDMANVFIYEIEDSPNSIKYKLLIHIFHPEALKNAPSNYRMVWCPYLPSADDDSDTGDETAKMFVFLNGSKAEVWDICSIMAKYQEGPFQPDENHEGYVEIDHSMHIVDVSFSSDGTAIATACLDGYVKFYQIYMVDNEKQKLLHEWIPHEGQPLSCLIFIDNILEYSSDSRFWKFAITGANHNSELKLWSCETWTCLQTIHFQIDPTSIIPNLFFKISIDHSGQYVVMSDINNKILYILQIKRSDAEKLVAVKSISQFLLPAPFLSFHITKAEMSRAPFASNSNEELFDAEDFDETEFNSVNINLLVIQPKKFQECNIVFTPENYLSNMKAETEESCDKLPSIELGIENVPKLNDLQSSVTLLIQQQTSKSQMNLMTPDDFTPGANSRSSSVRNSQEPSQDKLANPSVEDLLDFDMPQKGNFASGGSSPSREVQEILSLNNSTYSNPEYFENLSKLQESEAPAKIFNKKESVLSESNSKELIWPKIPVVKDNGMIQEDTLTGEFNLAKEEPVREDLYKSHLQTLNFRLTSLETALREQTVLIESLKQEILSNKVKQNSVNIEIREEISKEFEVAVSQHQLQMAKFLENLFNMHKMKERETLDTLLGSISQVINKAVAENIQTIVAQEMKHAIVPTVMNLMESLKRQLELQFNQKTSQADLFLKDNIAKTVANKALTDTISQSVVNSVTPGLEKCYRDMIMNSLIPSWEKVCGNMFQQINDTFTQGTKEYTSWVETYVDRQKKSQEKGKDLMVQINMATENLKISYDQLMCSVNSEIQKCMGTAFTSMQEKLSSNIKDIISEEVRLGFKTQASVIEDSVIHAVRSRSVTPASHMVDSHAKFNKIQQYLMNGHVQEAFKMALSAENLQYVVYVCEKVDVNKIFGGSNSLPQSCLLALIQQLSMDLAQNTDVKLSYIHAAILGLDRNDPDTKRFVNKILKDLAIHLTSFVNSNPPYKYKSTARILLMAIENVGPSMFNISI</sequence>
<keyword evidence="3" id="KW-0963">Cytoplasm</keyword>
<protein>
    <recommendedName>
        <fullName evidence="12">Enhancer of mRNA-decapping protein 4</fullName>
    </recommendedName>
</protein>
<proteinExistence type="inferred from homology"/>
<dbReference type="EMBL" id="JABFTP020000144">
    <property type="protein sequence ID" value="KAL3282524.1"/>
    <property type="molecule type" value="Genomic_DNA"/>
</dbReference>
<dbReference type="Proteomes" id="UP001516400">
    <property type="component" value="Unassembled WGS sequence"/>
</dbReference>
<dbReference type="GO" id="GO:0000932">
    <property type="term" value="C:P-body"/>
    <property type="evidence" value="ECO:0007669"/>
    <property type="project" value="UniProtKB-SubCell"/>
</dbReference>
<name>A0ABD2NV50_9CUCU</name>
<keyword evidence="4" id="KW-0853">WD repeat</keyword>
<comment type="subcellular location">
    <subcellularLocation>
        <location evidence="1">Cytoplasm</location>
        <location evidence="1">P-body</location>
    </subcellularLocation>
</comment>
<feature type="region of interest" description="Disordered" evidence="7">
    <location>
        <begin position="500"/>
        <end position="533"/>
    </location>
</feature>
<gene>
    <name evidence="10" type="ORF">HHI36_005706</name>
</gene>
<dbReference type="SUPFAM" id="SSF50978">
    <property type="entry name" value="WD40 repeat-like"/>
    <property type="match status" value="1"/>
</dbReference>
<organism evidence="10 11">
    <name type="scientific">Cryptolaemus montrouzieri</name>
    <dbReference type="NCBI Taxonomy" id="559131"/>
    <lineage>
        <taxon>Eukaryota</taxon>
        <taxon>Metazoa</taxon>
        <taxon>Ecdysozoa</taxon>
        <taxon>Arthropoda</taxon>
        <taxon>Hexapoda</taxon>
        <taxon>Insecta</taxon>
        <taxon>Pterygota</taxon>
        <taxon>Neoptera</taxon>
        <taxon>Endopterygota</taxon>
        <taxon>Coleoptera</taxon>
        <taxon>Polyphaga</taxon>
        <taxon>Cucujiformia</taxon>
        <taxon>Coccinelloidea</taxon>
        <taxon>Coccinellidae</taxon>
        <taxon>Scymninae</taxon>
        <taxon>Scymnini</taxon>
        <taxon>Cryptolaemus</taxon>
    </lineage>
</organism>
<evidence type="ECO:0000259" key="9">
    <source>
        <dbReference type="Pfam" id="PF21289"/>
    </source>
</evidence>
<dbReference type="PANTHER" id="PTHR15598">
    <property type="entry name" value="ENHANCER OF MRNA-DECAPPING PROTEIN 4"/>
    <property type="match status" value="1"/>
</dbReference>
<evidence type="ECO:0000256" key="4">
    <source>
        <dbReference type="ARBA" id="ARBA00022574"/>
    </source>
</evidence>
<keyword evidence="5" id="KW-0677">Repeat</keyword>
<dbReference type="Gene3D" id="6.10.140.270">
    <property type="match status" value="1"/>
</dbReference>
<evidence type="ECO:0008006" key="12">
    <source>
        <dbReference type="Google" id="ProtNLM"/>
    </source>
</evidence>
<dbReference type="Gene3D" id="1.10.220.100">
    <property type="entry name" value="conserved c-terminal region of ge- 1"/>
    <property type="match status" value="1"/>
</dbReference>
<evidence type="ECO:0000256" key="3">
    <source>
        <dbReference type="ARBA" id="ARBA00022490"/>
    </source>
</evidence>
<evidence type="ECO:0000259" key="8">
    <source>
        <dbReference type="Pfam" id="PF16529"/>
    </source>
</evidence>
<dbReference type="InterPro" id="IPR015943">
    <property type="entry name" value="WD40/YVTN_repeat-like_dom_sf"/>
</dbReference>
<evidence type="ECO:0000256" key="7">
    <source>
        <dbReference type="SAM" id="MobiDB-lite"/>
    </source>
</evidence>
<evidence type="ECO:0000313" key="11">
    <source>
        <dbReference type="Proteomes" id="UP001516400"/>
    </source>
</evidence>
<dbReference type="InterPro" id="IPR044938">
    <property type="entry name" value="EDC4_C_sf"/>
</dbReference>
<accession>A0ABD2NV50</accession>
<dbReference type="Gene3D" id="2.130.10.10">
    <property type="entry name" value="YVTN repeat-like/Quinoprotein amine dehydrogenase"/>
    <property type="match status" value="1"/>
</dbReference>
<dbReference type="Pfam" id="PF16529">
    <property type="entry name" value="Ge1_WD40"/>
    <property type="match status" value="1"/>
</dbReference>
<dbReference type="AlphaFoldDB" id="A0ABD2NV50"/>
<reference evidence="10 11" key="1">
    <citation type="journal article" date="2021" name="BMC Biol.">
        <title>Horizontally acquired antibacterial genes associated with adaptive radiation of ladybird beetles.</title>
        <authorList>
            <person name="Li H.S."/>
            <person name="Tang X.F."/>
            <person name="Huang Y.H."/>
            <person name="Xu Z.Y."/>
            <person name="Chen M.L."/>
            <person name="Du X.Y."/>
            <person name="Qiu B.Y."/>
            <person name="Chen P.T."/>
            <person name="Zhang W."/>
            <person name="Slipinski A."/>
            <person name="Escalona H.E."/>
            <person name="Waterhouse R.M."/>
            <person name="Zwick A."/>
            <person name="Pang H."/>
        </authorList>
    </citation>
    <scope>NUCLEOTIDE SEQUENCE [LARGE SCALE GENOMIC DNA]</scope>
    <source>
        <strain evidence="10">SYSU2018</strain>
    </source>
</reference>
<dbReference type="Pfam" id="PF21289">
    <property type="entry name" value="EDC4_C"/>
    <property type="match status" value="1"/>
</dbReference>
<keyword evidence="6" id="KW-0175">Coiled coil</keyword>
<dbReference type="PANTHER" id="PTHR15598:SF5">
    <property type="entry name" value="ENHANCER OF MRNA-DECAPPING PROTEIN 4"/>
    <property type="match status" value="1"/>
</dbReference>
<evidence type="ECO:0000256" key="2">
    <source>
        <dbReference type="ARBA" id="ARBA00009639"/>
    </source>
</evidence>
<evidence type="ECO:0000256" key="6">
    <source>
        <dbReference type="ARBA" id="ARBA00023054"/>
    </source>
</evidence>
<dbReference type="InterPro" id="IPR036322">
    <property type="entry name" value="WD40_repeat_dom_sf"/>
</dbReference>
<dbReference type="InterPro" id="IPR032401">
    <property type="entry name" value="EDC4_WD40"/>
</dbReference>